<name>A0A1H9REM2_BUTFI</name>
<organism evidence="1 2">
    <name type="scientific">Butyrivibrio fibrisolvens</name>
    <dbReference type="NCBI Taxonomy" id="831"/>
    <lineage>
        <taxon>Bacteria</taxon>
        <taxon>Bacillati</taxon>
        <taxon>Bacillota</taxon>
        <taxon>Clostridia</taxon>
        <taxon>Lachnospirales</taxon>
        <taxon>Lachnospiraceae</taxon>
        <taxon>Butyrivibrio</taxon>
    </lineage>
</organism>
<reference evidence="1 2" key="1">
    <citation type="submission" date="2016-10" db="EMBL/GenBank/DDBJ databases">
        <authorList>
            <person name="de Groot N.N."/>
        </authorList>
    </citation>
    <scope>NUCLEOTIDE SEQUENCE [LARGE SCALE GENOMIC DNA]</scope>
    <source>
        <strain evidence="1 2">AR40</strain>
    </source>
</reference>
<dbReference type="EMBL" id="FOGJ01000009">
    <property type="protein sequence ID" value="SER70985.1"/>
    <property type="molecule type" value="Genomic_DNA"/>
</dbReference>
<dbReference type="Proteomes" id="UP000182584">
    <property type="component" value="Unassembled WGS sequence"/>
</dbReference>
<gene>
    <name evidence="1" type="ORF">SAMN04487884_109130</name>
</gene>
<evidence type="ECO:0000313" key="1">
    <source>
        <dbReference type="EMBL" id="SER70985.1"/>
    </source>
</evidence>
<sequence length="247" mass="26400">MRNFGLGNYASLFGMGGLGSTNSLYSQLSQYSSIKSGAYGKLTKAYYAKNSEHSKHSSGTSKKSDALNRFYESKTSDSIKALKSVETESNELVKAANKLTSSGKDGVFADEKGFNMDAAYDAVGKFVNEYNDTLKSLSGTGDASVRGSGNRMKQMTDIMKNSLSKVGISIGEDGRLSVSEENFKNADYRKLKSVFGGKNSYADIISGYASGIGSSARNAENRSAGGVYGSNGAYNSYYGGMYYNGYV</sequence>
<dbReference type="OrthoDB" id="2045233at2"/>
<dbReference type="AlphaFoldDB" id="A0A1H9REM2"/>
<evidence type="ECO:0000313" key="2">
    <source>
        <dbReference type="Proteomes" id="UP000182584"/>
    </source>
</evidence>
<proteinExistence type="predicted"/>
<protein>
    <recommendedName>
        <fullName evidence="3">Flagellar hook-associated protein 2 C-terminus</fullName>
    </recommendedName>
</protein>
<dbReference type="RefSeq" id="WP_074755728.1">
    <property type="nucleotide sequence ID" value="NZ_FOGJ01000009.1"/>
</dbReference>
<accession>A0A1H9REM2</accession>
<evidence type="ECO:0008006" key="3">
    <source>
        <dbReference type="Google" id="ProtNLM"/>
    </source>
</evidence>